<dbReference type="Pfam" id="PF00999">
    <property type="entry name" value="Na_H_Exchanger"/>
    <property type="match status" value="1"/>
</dbReference>
<evidence type="ECO:0000256" key="7">
    <source>
        <dbReference type="ARBA" id="ARBA00023065"/>
    </source>
</evidence>
<evidence type="ECO:0000256" key="2">
    <source>
        <dbReference type="ARBA" id="ARBA00005551"/>
    </source>
</evidence>
<feature type="transmembrane region" description="Helical" evidence="9">
    <location>
        <begin position="90"/>
        <end position="109"/>
    </location>
</feature>
<dbReference type="EMBL" id="JBHSUW010000001">
    <property type="protein sequence ID" value="MFC6503458.1"/>
    <property type="molecule type" value="Genomic_DNA"/>
</dbReference>
<keyword evidence="6 9" id="KW-1133">Transmembrane helix</keyword>
<comment type="similarity">
    <text evidence="2">Belongs to the monovalent cation:proton antiporter 2 (CPA2) transporter (TC 2.A.37) family.</text>
</comment>
<feature type="transmembrane region" description="Helical" evidence="9">
    <location>
        <begin position="333"/>
        <end position="351"/>
    </location>
</feature>
<sequence>MTHPGTLVLIMAAAVLAPLLVHATGGRVRVPLVVFEIVLGIVIGPQMLGWAHPDEVVDTLADLGLSMLIFLAGYEIEFAAVRGDTLRRALWAWPVSLLLGIGVGLLFSGGEVFEAFVVGTALTSTALGTVLPMLRDRGELRGRFGTVVSAFGAVGEFGPVVATALLLSGRRPAESAVLLVAFGVVTAAAVFWALRPRPPWFGELAERTLHSSGQFAVRFVMLLLACMLGLAEVFGLDVLLGAFAAGVLTRIVLHRAVPAGSDAVLGKVEAMGFGFLVPLFYVVTGIEFDLDALLGSPAALLLVPVFLALFVLVRGAPVYVLAPKDLRRADRGALALFASTCLPLVVAITTIGVDQELLGTERAAALVGAAMISVLVLPLLAGRLRSPRGGTVGRAAGRTADDAEAW</sequence>
<feature type="transmembrane region" description="Helical" evidence="9">
    <location>
        <begin position="264"/>
        <end position="286"/>
    </location>
</feature>
<feature type="transmembrane region" description="Helical" evidence="9">
    <location>
        <begin position="215"/>
        <end position="234"/>
    </location>
</feature>
<feature type="transmembrane region" description="Helical" evidence="9">
    <location>
        <begin position="298"/>
        <end position="321"/>
    </location>
</feature>
<dbReference type="InterPro" id="IPR038770">
    <property type="entry name" value="Na+/solute_symporter_sf"/>
</dbReference>
<protein>
    <submittedName>
        <fullName evidence="11">Cation:proton antiporter</fullName>
    </submittedName>
</protein>
<feature type="transmembrane region" description="Helical" evidence="9">
    <location>
        <begin position="363"/>
        <end position="381"/>
    </location>
</feature>
<dbReference type="Gene3D" id="1.20.1530.20">
    <property type="match status" value="1"/>
</dbReference>
<feature type="transmembrane region" description="Helical" evidence="9">
    <location>
        <begin position="146"/>
        <end position="169"/>
    </location>
</feature>
<feature type="transmembrane region" description="Helical" evidence="9">
    <location>
        <begin position="115"/>
        <end position="134"/>
    </location>
</feature>
<feature type="transmembrane region" description="Helical" evidence="9">
    <location>
        <begin position="32"/>
        <end position="51"/>
    </location>
</feature>
<evidence type="ECO:0000256" key="3">
    <source>
        <dbReference type="ARBA" id="ARBA00022448"/>
    </source>
</evidence>
<keyword evidence="7" id="KW-0406">Ion transport</keyword>
<evidence type="ECO:0000256" key="9">
    <source>
        <dbReference type="SAM" id="Phobius"/>
    </source>
</evidence>
<keyword evidence="5 9" id="KW-0812">Transmembrane</keyword>
<feature type="transmembrane region" description="Helical" evidence="9">
    <location>
        <begin position="6"/>
        <end position="25"/>
    </location>
</feature>
<keyword evidence="12" id="KW-1185">Reference proteome</keyword>
<keyword evidence="3" id="KW-0813">Transport</keyword>
<evidence type="ECO:0000313" key="11">
    <source>
        <dbReference type="EMBL" id="MFC6503458.1"/>
    </source>
</evidence>
<evidence type="ECO:0000256" key="8">
    <source>
        <dbReference type="ARBA" id="ARBA00023136"/>
    </source>
</evidence>
<feature type="transmembrane region" description="Helical" evidence="9">
    <location>
        <begin position="240"/>
        <end position="257"/>
    </location>
</feature>
<evidence type="ECO:0000256" key="6">
    <source>
        <dbReference type="ARBA" id="ARBA00022989"/>
    </source>
</evidence>
<keyword evidence="8 9" id="KW-0472">Membrane</keyword>
<evidence type="ECO:0000313" key="12">
    <source>
        <dbReference type="Proteomes" id="UP001596321"/>
    </source>
</evidence>
<evidence type="ECO:0000256" key="4">
    <source>
        <dbReference type="ARBA" id="ARBA00022449"/>
    </source>
</evidence>
<dbReference type="Proteomes" id="UP001596321">
    <property type="component" value="Unassembled WGS sequence"/>
</dbReference>
<dbReference type="InterPro" id="IPR006153">
    <property type="entry name" value="Cation/H_exchanger_TM"/>
</dbReference>
<comment type="subcellular location">
    <subcellularLocation>
        <location evidence="1">Membrane</location>
        <topology evidence="1">Multi-pass membrane protein</topology>
    </subcellularLocation>
</comment>
<reference evidence="12" key="1">
    <citation type="journal article" date="2019" name="Int. J. Syst. Evol. Microbiol.">
        <title>The Global Catalogue of Microorganisms (GCM) 10K type strain sequencing project: providing services to taxonomists for standard genome sequencing and annotation.</title>
        <authorList>
            <consortium name="The Broad Institute Genomics Platform"/>
            <consortium name="The Broad Institute Genome Sequencing Center for Infectious Disease"/>
            <person name="Wu L."/>
            <person name="Ma J."/>
        </authorList>
    </citation>
    <scope>NUCLEOTIDE SEQUENCE [LARGE SCALE GENOMIC DNA]</scope>
    <source>
        <strain evidence="12">JCM 4504</strain>
    </source>
</reference>
<dbReference type="PANTHER" id="PTHR43562">
    <property type="entry name" value="NAPA-TYPE SODIUM/HYDROGEN ANTIPORTER"/>
    <property type="match status" value="1"/>
</dbReference>
<feature type="transmembrane region" description="Helical" evidence="9">
    <location>
        <begin position="63"/>
        <end position="81"/>
    </location>
</feature>
<evidence type="ECO:0000256" key="1">
    <source>
        <dbReference type="ARBA" id="ARBA00004141"/>
    </source>
</evidence>
<feature type="domain" description="Cation/H+ exchanger transmembrane" evidence="10">
    <location>
        <begin position="14"/>
        <end position="379"/>
    </location>
</feature>
<accession>A0ABW1Y373</accession>
<proteinExistence type="inferred from homology"/>
<organism evidence="11 12">
    <name type="scientific">Streptomyces plicatus</name>
    <dbReference type="NCBI Taxonomy" id="1922"/>
    <lineage>
        <taxon>Bacteria</taxon>
        <taxon>Bacillati</taxon>
        <taxon>Actinomycetota</taxon>
        <taxon>Actinomycetes</taxon>
        <taxon>Kitasatosporales</taxon>
        <taxon>Streptomycetaceae</taxon>
        <taxon>Streptomyces</taxon>
        <taxon>Streptomyces rochei group</taxon>
    </lineage>
</organism>
<name>A0ABW1Y373_STRPL</name>
<comment type="caution">
    <text evidence="11">The sequence shown here is derived from an EMBL/GenBank/DDBJ whole genome shotgun (WGS) entry which is preliminary data.</text>
</comment>
<dbReference type="PANTHER" id="PTHR43562:SF1">
    <property type="entry name" value="NA(+)_H(+) ANTIPORTER YJBQ-RELATED"/>
    <property type="match status" value="1"/>
</dbReference>
<evidence type="ECO:0000256" key="5">
    <source>
        <dbReference type="ARBA" id="ARBA00022692"/>
    </source>
</evidence>
<evidence type="ECO:0000259" key="10">
    <source>
        <dbReference type="Pfam" id="PF00999"/>
    </source>
</evidence>
<keyword evidence="4" id="KW-0050">Antiport</keyword>
<gene>
    <name evidence="11" type="ORF">ACFQFF_18570</name>
</gene>
<feature type="transmembrane region" description="Helical" evidence="9">
    <location>
        <begin position="175"/>
        <end position="194"/>
    </location>
</feature>
<dbReference type="RefSeq" id="WP_193449326.1">
    <property type="nucleotide sequence ID" value="NZ_BMUJ01000005.1"/>
</dbReference>